<proteinExistence type="predicted"/>
<reference evidence="1 2" key="1">
    <citation type="submission" date="2016-10" db="EMBL/GenBank/DDBJ databases">
        <title>Genome sequence of Streptomyces gilvigriseus MUSC 26.</title>
        <authorList>
            <person name="Lee L.-H."/>
            <person name="Ser H.-L."/>
        </authorList>
    </citation>
    <scope>NUCLEOTIDE SEQUENCE [LARGE SCALE GENOMIC DNA]</scope>
    <source>
        <strain evidence="1 2">MUSC 26</strain>
    </source>
</reference>
<organism evidence="1 2">
    <name type="scientific">Mangrovactinospora gilvigrisea</name>
    <dbReference type="NCBI Taxonomy" id="1428644"/>
    <lineage>
        <taxon>Bacteria</taxon>
        <taxon>Bacillati</taxon>
        <taxon>Actinomycetota</taxon>
        <taxon>Actinomycetes</taxon>
        <taxon>Kitasatosporales</taxon>
        <taxon>Streptomycetaceae</taxon>
        <taxon>Mangrovactinospora</taxon>
    </lineage>
</organism>
<evidence type="ECO:0000313" key="1">
    <source>
        <dbReference type="EMBL" id="OIV38767.1"/>
    </source>
</evidence>
<keyword evidence="2" id="KW-1185">Reference proteome</keyword>
<protein>
    <submittedName>
        <fullName evidence="1">Uncharacterized protein</fullName>
    </submittedName>
</protein>
<comment type="caution">
    <text evidence="1">The sequence shown here is derived from an EMBL/GenBank/DDBJ whole genome shotgun (WGS) entry which is preliminary data.</text>
</comment>
<dbReference type="STRING" id="1428644.BIV57_03935"/>
<dbReference type="AlphaFoldDB" id="A0A1J7BJB0"/>
<dbReference type="RefSeq" id="WP_071655241.1">
    <property type="nucleotide sequence ID" value="NZ_MLCF01000012.1"/>
</dbReference>
<evidence type="ECO:0000313" key="2">
    <source>
        <dbReference type="Proteomes" id="UP000243342"/>
    </source>
</evidence>
<dbReference type="Proteomes" id="UP000243342">
    <property type="component" value="Unassembled WGS sequence"/>
</dbReference>
<name>A0A1J7BJB0_9ACTN</name>
<sequence length="92" mass="10653">MTCRRLRGAVEEGLAGLRIATAADDGRLWLAVAADLDRDTLILARHVACHLPWWKRWLWLARHHRALHPQIRQPIGTVHQRAEARQRTEVQL</sequence>
<dbReference type="EMBL" id="MLCF01000012">
    <property type="protein sequence ID" value="OIV38767.1"/>
    <property type="molecule type" value="Genomic_DNA"/>
</dbReference>
<accession>A0A1J7BJB0</accession>
<gene>
    <name evidence="1" type="ORF">BIV57_03935</name>
</gene>